<protein>
    <submittedName>
        <fullName evidence="3">Uncharacterized protein</fullName>
    </submittedName>
</protein>
<evidence type="ECO:0000256" key="1">
    <source>
        <dbReference type="SAM" id="MobiDB-lite"/>
    </source>
</evidence>
<keyword evidence="2" id="KW-0812">Transmembrane</keyword>
<feature type="transmembrane region" description="Helical" evidence="2">
    <location>
        <begin position="241"/>
        <end position="258"/>
    </location>
</feature>
<sequence>MLAACVTIGLFAFWGLLGYALMAWAGTRLSRVRDLLLAPAVGMVVNALPLLVLNTAGLPLSQVVYPVAVLLLAGAVALLWRLRPGAPAAREWLPFAGALAVALAITGGPMFYFGFDWLSFCNDDMANYVMGTQRLIDGGYFDFPDQARLFSGYDYTQYLYFLHVPGMHRPGSEMILGFVAMTTGLLPAQVFMPVILTMHLALVAAAGAMVYDGERNRRVAIGAAWLMALSSLTTLGTLYQLIAQVGGLALLVTCATLLLRPFDDWPRRELRRYGVLLGVVVAGLAVTYPELAPFLAIGYVAWAGVSLLRGTLPVRPVLTAAAVAIPVGLLLLNRAVPTTVAYIMRQGGTGTVPDDPTTTLFPYYLMPTGLANLWGFQRLAVAMDEPFQSVVIAAGALLLAAVALAALRRAWGGCPAATFTLVMLGVGLYLFRCRSGFGLFKLGMFVQPFLLGTAAAAWFAFVRRRDWAWLSERPRLQFVPLLSAALLAAPSLYSYVRLSCGHARSFVEIADASASRLLGEMRGVAEAHPSDKYVIDSYNVVLAKFQAIATRGRQAFFPSTRLFHVGGYVWYPGMDADRIVRVTQGLIADHALEYTTQRFALHDGRGRYNEFSLHTAALNVLEDGDGIVVGATAKHSAFNRRHRGGDGDGGAAAGRNFYVRPVAEARNHLIFVASERGMPYWAGGGRARYALFQLENEPTFYRDATMAGVGRHLLFQVLSPTDTVRVVLDVTSSHRADGENVLPASAAAVGARRHPMGLLGRGSARVVSPPLRPQVINGLSYVALDLGEDGKQFPTPRTGLMNLYGTDVSTDRRKLVGFVRDVSVISEEQYQLMAPPSRLEHFGCKWYQLAGHDLRKPDVEYAGLYEDGWVAERAFARLAEPAEPCRVVARGVGGPQADPATERWGELLVDGAVVARRRLQPGLFFELAAPTPAGDTRTGSAAEPGRAGKPRRVELRFSQVERLQAPDNRPVAARMEFIGFKPLPREVIAAGGAAAN</sequence>
<feature type="transmembrane region" description="Helical" evidence="2">
    <location>
        <begin position="270"/>
        <end position="288"/>
    </location>
</feature>
<feature type="transmembrane region" description="Helical" evidence="2">
    <location>
        <begin position="414"/>
        <end position="432"/>
    </location>
</feature>
<feature type="transmembrane region" description="Helical" evidence="2">
    <location>
        <begin position="218"/>
        <end position="235"/>
    </location>
</feature>
<feature type="transmembrane region" description="Helical" evidence="2">
    <location>
        <begin position="387"/>
        <end position="407"/>
    </location>
</feature>
<name>A0A6J4Q006_9BACT</name>
<feature type="transmembrane region" description="Helical" evidence="2">
    <location>
        <begin position="63"/>
        <end position="80"/>
    </location>
</feature>
<feature type="transmembrane region" description="Helical" evidence="2">
    <location>
        <begin position="92"/>
        <end position="115"/>
    </location>
</feature>
<proteinExistence type="predicted"/>
<dbReference type="EMBL" id="CADCUQ010000798">
    <property type="protein sequence ID" value="CAA9430722.1"/>
    <property type="molecule type" value="Genomic_DNA"/>
</dbReference>
<dbReference type="AlphaFoldDB" id="A0A6J4Q006"/>
<evidence type="ECO:0000256" key="2">
    <source>
        <dbReference type="SAM" id="Phobius"/>
    </source>
</evidence>
<feature type="transmembrane region" description="Helical" evidence="2">
    <location>
        <begin position="317"/>
        <end position="336"/>
    </location>
</feature>
<accession>A0A6J4Q006</accession>
<feature type="region of interest" description="Disordered" evidence="1">
    <location>
        <begin position="930"/>
        <end position="950"/>
    </location>
</feature>
<reference evidence="3" key="1">
    <citation type="submission" date="2020-02" db="EMBL/GenBank/DDBJ databases">
        <authorList>
            <person name="Meier V. D."/>
        </authorList>
    </citation>
    <scope>NUCLEOTIDE SEQUENCE</scope>
    <source>
        <strain evidence="3">AVDCRST_MAG64</strain>
    </source>
</reference>
<organism evidence="3">
    <name type="scientific">uncultured Phycisphaerae bacterium</name>
    <dbReference type="NCBI Taxonomy" id="904963"/>
    <lineage>
        <taxon>Bacteria</taxon>
        <taxon>Pseudomonadati</taxon>
        <taxon>Planctomycetota</taxon>
        <taxon>Phycisphaerae</taxon>
        <taxon>environmental samples</taxon>
    </lineage>
</organism>
<feature type="transmembrane region" description="Helical" evidence="2">
    <location>
        <begin position="36"/>
        <end position="57"/>
    </location>
</feature>
<feature type="transmembrane region" description="Helical" evidence="2">
    <location>
        <begin position="444"/>
        <end position="462"/>
    </location>
</feature>
<keyword evidence="2" id="KW-0472">Membrane</keyword>
<feature type="transmembrane region" description="Helical" evidence="2">
    <location>
        <begin position="190"/>
        <end position="211"/>
    </location>
</feature>
<keyword evidence="2" id="KW-1133">Transmembrane helix</keyword>
<feature type="transmembrane region" description="Helical" evidence="2">
    <location>
        <begin position="6"/>
        <end position="24"/>
    </location>
</feature>
<gene>
    <name evidence="3" type="ORF">AVDCRST_MAG64-3483</name>
</gene>
<evidence type="ECO:0000313" key="3">
    <source>
        <dbReference type="EMBL" id="CAA9430722.1"/>
    </source>
</evidence>